<comment type="caution">
    <text evidence="1">The sequence shown here is derived from an EMBL/GenBank/DDBJ whole genome shotgun (WGS) entry which is preliminary data.</text>
</comment>
<evidence type="ECO:0000313" key="1">
    <source>
        <dbReference type="EMBL" id="MEL4454978.1"/>
    </source>
</evidence>
<keyword evidence="2" id="KW-1185">Reference proteome</keyword>
<dbReference type="Proteomes" id="UP001474120">
    <property type="component" value="Unassembled WGS sequence"/>
</dbReference>
<evidence type="ECO:0000313" key="2">
    <source>
        <dbReference type="Proteomes" id="UP001474120"/>
    </source>
</evidence>
<evidence type="ECO:0008006" key="3">
    <source>
        <dbReference type="Google" id="ProtNLM"/>
    </source>
</evidence>
<sequence>MKHLPALISILFLMIGCQNSKFEKEFDCDTPMKYTQTKTYKDILKHFEIDVPKNWKTELYYDEYQSSLYTADTTKELRETFILDIAWHQGELVLNKDFEVRVAQNASRNLNLVPVKSGFGDYLGHPAYYHIATGKSEDLSWHYLEIFVQHKVDEYYTFTAKIYGNEFVNERICSSFSIFGDLIFLD</sequence>
<gene>
    <name evidence="1" type="ORF">AABB81_03670</name>
</gene>
<reference evidence="1 2" key="1">
    <citation type="submission" date="2024-04" db="EMBL/GenBank/DDBJ databases">
        <title>whole genome sequencing of Lutimonas vermicola strain IMCC1616.</title>
        <authorList>
            <person name="Bae S.S."/>
        </authorList>
    </citation>
    <scope>NUCLEOTIDE SEQUENCE [LARGE SCALE GENOMIC DNA]</scope>
    <source>
        <strain evidence="1 2">IMCC1616</strain>
    </source>
</reference>
<protein>
    <recommendedName>
        <fullName evidence="3">Lipoprotein</fullName>
    </recommendedName>
</protein>
<dbReference type="PROSITE" id="PS51257">
    <property type="entry name" value="PROKAR_LIPOPROTEIN"/>
    <property type="match status" value="1"/>
</dbReference>
<organism evidence="1 2">
    <name type="scientific">Lutimonas vermicola</name>
    <dbReference type="NCBI Taxonomy" id="414288"/>
    <lineage>
        <taxon>Bacteria</taxon>
        <taxon>Pseudomonadati</taxon>
        <taxon>Bacteroidota</taxon>
        <taxon>Flavobacteriia</taxon>
        <taxon>Flavobacteriales</taxon>
        <taxon>Flavobacteriaceae</taxon>
        <taxon>Lutimonas</taxon>
    </lineage>
</organism>
<accession>A0ABU9KYQ6</accession>
<dbReference type="EMBL" id="JBCDNA010000001">
    <property type="protein sequence ID" value="MEL4454978.1"/>
    <property type="molecule type" value="Genomic_DNA"/>
</dbReference>
<name>A0ABU9KYQ6_9FLAO</name>
<proteinExistence type="predicted"/>
<dbReference type="RefSeq" id="WP_342158703.1">
    <property type="nucleotide sequence ID" value="NZ_JBCDNA010000001.1"/>
</dbReference>